<dbReference type="EMBL" id="QJKJ01001630">
    <property type="protein sequence ID" value="RDY06715.1"/>
    <property type="molecule type" value="Genomic_DNA"/>
</dbReference>
<keyword evidence="3" id="KW-1185">Reference proteome</keyword>
<dbReference type="InterPro" id="IPR056647">
    <property type="entry name" value="DUF7745"/>
</dbReference>
<feature type="domain" description="DUF7745" evidence="1">
    <location>
        <begin position="5"/>
        <end position="64"/>
    </location>
</feature>
<protein>
    <recommendedName>
        <fullName evidence="1">DUF7745 domain-containing protein</fullName>
    </recommendedName>
</protein>
<gene>
    <name evidence="2" type="ORF">CR513_09267</name>
</gene>
<proteinExistence type="predicted"/>
<evidence type="ECO:0000313" key="2">
    <source>
        <dbReference type="EMBL" id="RDY06715.1"/>
    </source>
</evidence>
<evidence type="ECO:0000313" key="3">
    <source>
        <dbReference type="Proteomes" id="UP000257109"/>
    </source>
</evidence>
<feature type="non-terminal residue" evidence="2">
    <location>
        <position position="1"/>
    </location>
</feature>
<reference evidence="2" key="1">
    <citation type="submission" date="2018-05" db="EMBL/GenBank/DDBJ databases">
        <title>Draft genome of Mucuna pruriens seed.</title>
        <authorList>
            <person name="Nnadi N.E."/>
            <person name="Vos R."/>
            <person name="Hasami M.H."/>
            <person name="Devisetty U.K."/>
            <person name="Aguiy J.C."/>
        </authorList>
    </citation>
    <scope>NUCLEOTIDE SEQUENCE [LARGE SCALE GENOMIC DNA]</scope>
    <source>
        <strain evidence="2">JCA_2017</strain>
    </source>
</reference>
<evidence type="ECO:0000259" key="1">
    <source>
        <dbReference type="Pfam" id="PF24924"/>
    </source>
</evidence>
<comment type="caution">
    <text evidence="2">The sequence shown here is derived from an EMBL/GenBank/DDBJ whole genome shotgun (WGS) entry which is preliminary data.</text>
</comment>
<accession>A0A371HVA0</accession>
<organism evidence="2 3">
    <name type="scientific">Mucuna pruriens</name>
    <name type="common">Velvet bean</name>
    <name type="synonym">Dolichos pruriens</name>
    <dbReference type="NCBI Taxonomy" id="157652"/>
    <lineage>
        <taxon>Eukaryota</taxon>
        <taxon>Viridiplantae</taxon>
        <taxon>Streptophyta</taxon>
        <taxon>Embryophyta</taxon>
        <taxon>Tracheophyta</taxon>
        <taxon>Spermatophyta</taxon>
        <taxon>Magnoliopsida</taxon>
        <taxon>eudicotyledons</taxon>
        <taxon>Gunneridae</taxon>
        <taxon>Pentapetalae</taxon>
        <taxon>rosids</taxon>
        <taxon>fabids</taxon>
        <taxon>Fabales</taxon>
        <taxon>Fabaceae</taxon>
        <taxon>Papilionoideae</taxon>
        <taxon>50 kb inversion clade</taxon>
        <taxon>NPAAA clade</taxon>
        <taxon>indigoferoid/millettioid clade</taxon>
        <taxon>Phaseoleae</taxon>
        <taxon>Mucuna</taxon>
    </lineage>
</organism>
<dbReference type="Pfam" id="PF24924">
    <property type="entry name" value="DUF7745"/>
    <property type="match status" value="1"/>
</dbReference>
<sequence>MARKQSRSGIDGLPLAYLEERMKVFLEEGNGQDFINVLGLAIYDVIVLPHLDEYVDLASIDKRGMPDLLSASLIHMVDDPYLPLSVHRHSPNRGS</sequence>
<name>A0A371HVA0_MUCPR</name>
<dbReference type="Proteomes" id="UP000257109">
    <property type="component" value="Unassembled WGS sequence"/>
</dbReference>
<dbReference type="AlphaFoldDB" id="A0A371HVA0"/>